<name>A0A1M5ZL88_9FIRM</name>
<protein>
    <submittedName>
        <fullName evidence="1">Uncharacterized protein</fullName>
    </submittedName>
</protein>
<keyword evidence="2" id="KW-1185">Reference proteome</keyword>
<evidence type="ECO:0000313" key="1">
    <source>
        <dbReference type="EMBL" id="SHI24956.1"/>
    </source>
</evidence>
<evidence type="ECO:0000313" key="2">
    <source>
        <dbReference type="Proteomes" id="UP000183995"/>
    </source>
</evidence>
<reference evidence="1 2" key="1">
    <citation type="submission" date="2016-11" db="EMBL/GenBank/DDBJ databases">
        <authorList>
            <person name="Jaros S."/>
            <person name="Januszkiewicz K."/>
            <person name="Wedrychowicz H."/>
        </authorList>
    </citation>
    <scope>NUCLEOTIDE SEQUENCE [LARGE SCALE GENOMIC DNA]</scope>
    <source>
        <strain evidence="1 2">DSM 10068</strain>
    </source>
</reference>
<gene>
    <name evidence="1" type="ORF">SAMN02745823_03885</name>
</gene>
<dbReference type="OrthoDB" id="2085744at2"/>
<organism evidence="1 2">
    <name type="scientific">Sporobacter termitidis DSM 10068</name>
    <dbReference type="NCBI Taxonomy" id="1123282"/>
    <lineage>
        <taxon>Bacteria</taxon>
        <taxon>Bacillati</taxon>
        <taxon>Bacillota</taxon>
        <taxon>Clostridia</taxon>
        <taxon>Eubacteriales</taxon>
        <taxon>Oscillospiraceae</taxon>
        <taxon>Sporobacter</taxon>
    </lineage>
</organism>
<dbReference type="AlphaFoldDB" id="A0A1M5ZL88"/>
<dbReference type="Proteomes" id="UP000183995">
    <property type="component" value="Unassembled WGS sequence"/>
</dbReference>
<sequence length="76" mass="8667">MQEWSADFVNDPSDDYNLVVEVLCDDKDVAIIRNNGGEIVIKWYPQAKGLEVPVDWLVSLLSTAKERLKKQSDMIN</sequence>
<accession>A0A1M5ZL88</accession>
<dbReference type="RefSeq" id="WP_073083369.1">
    <property type="nucleotide sequence ID" value="NZ_FQXV01000030.1"/>
</dbReference>
<dbReference type="EMBL" id="FQXV01000030">
    <property type="protein sequence ID" value="SHI24956.1"/>
    <property type="molecule type" value="Genomic_DNA"/>
</dbReference>
<dbReference type="STRING" id="1123282.SAMN02745823_03885"/>
<proteinExistence type="predicted"/>